<keyword evidence="2" id="KW-0808">Transferase</keyword>
<keyword evidence="3" id="KW-1185">Reference proteome</keyword>
<dbReference type="RefSeq" id="WP_345227997.1">
    <property type="nucleotide sequence ID" value="NZ_BAAAXE010000014.1"/>
</dbReference>
<evidence type="ECO:0000313" key="2">
    <source>
        <dbReference type="EMBL" id="MFB9520321.1"/>
    </source>
</evidence>
<dbReference type="InterPro" id="IPR013217">
    <property type="entry name" value="Methyltransf_12"/>
</dbReference>
<dbReference type="GO" id="GO:0032259">
    <property type="term" value="P:methylation"/>
    <property type="evidence" value="ECO:0007669"/>
    <property type="project" value="UniProtKB-KW"/>
</dbReference>
<sequence length="270" mass="29775">MMRANEANWDARTPVHLASRFYDVHSPEARPERWFAEYEWADLGDLAGRELAHLQCHLGTETLAFAAKGARTTGLDLSGESVAAARRLAADAGLPVTYVQANVYDAQEVLGAHRFDVVYTGKGALCYLPDLDRWAHTVAALLRPGGRLYLAEFHPVLSSLGPSPAPGEGPELLLRHDCLDGRGAVRRDATYTYTDGPPVQDATECFEWTHGLGEVVTALVGAGLRIVRLRESDELPWPRWPDMVRTPGGWWRLPDTAPRVPLLYALLAEK</sequence>
<comment type="caution">
    <text evidence="2">The sequence shown here is derived from an EMBL/GenBank/DDBJ whole genome shotgun (WGS) entry which is preliminary data.</text>
</comment>
<dbReference type="EC" id="2.1.1.64" evidence="2"/>
<name>A0ABV5PCS6_STRCM</name>
<reference evidence="2 3" key="1">
    <citation type="submission" date="2024-09" db="EMBL/GenBank/DDBJ databases">
        <authorList>
            <person name="Sun Q."/>
            <person name="Mori K."/>
        </authorList>
    </citation>
    <scope>NUCLEOTIDE SEQUENCE [LARGE SCALE GENOMIC DNA]</scope>
    <source>
        <strain evidence="2 3">JCM 4362</strain>
    </source>
</reference>
<feature type="domain" description="Methyltransferase type 12" evidence="1">
    <location>
        <begin position="54"/>
        <end position="148"/>
    </location>
</feature>
<dbReference type="SUPFAM" id="SSF53335">
    <property type="entry name" value="S-adenosyl-L-methionine-dependent methyltransferases"/>
    <property type="match status" value="1"/>
</dbReference>
<organism evidence="2 3">
    <name type="scientific">Streptomyces cremeus</name>
    <dbReference type="NCBI Taxonomy" id="66881"/>
    <lineage>
        <taxon>Bacteria</taxon>
        <taxon>Bacillati</taxon>
        <taxon>Actinomycetota</taxon>
        <taxon>Actinomycetes</taxon>
        <taxon>Kitasatosporales</taxon>
        <taxon>Streptomycetaceae</taxon>
        <taxon>Streptomyces</taxon>
    </lineage>
</organism>
<dbReference type="EMBL" id="JBHMCR010000005">
    <property type="protein sequence ID" value="MFB9520321.1"/>
    <property type="molecule type" value="Genomic_DNA"/>
</dbReference>
<dbReference type="Proteomes" id="UP001589718">
    <property type="component" value="Unassembled WGS sequence"/>
</dbReference>
<dbReference type="Pfam" id="PF08242">
    <property type="entry name" value="Methyltransf_12"/>
    <property type="match status" value="1"/>
</dbReference>
<dbReference type="GO" id="GO:0061542">
    <property type="term" value="F:3-demethylubiquinol 3-O-methyltransferase activity"/>
    <property type="evidence" value="ECO:0007669"/>
    <property type="project" value="UniProtKB-EC"/>
</dbReference>
<dbReference type="InterPro" id="IPR029063">
    <property type="entry name" value="SAM-dependent_MTases_sf"/>
</dbReference>
<keyword evidence="2" id="KW-0489">Methyltransferase</keyword>
<dbReference type="Gene3D" id="3.40.50.150">
    <property type="entry name" value="Vaccinia Virus protein VP39"/>
    <property type="match status" value="1"/>
</dbReference>
<gene>
    <name evidence="2" type="ORF">ACFFTU_10225</name>
</gene>
<dbReference type="GO" id="GO:0102208">
    <property type="term" value="F:2-polyprenyl-6-hydroxyphenol methylase activity"/>
    <property type="evidence" value="ECO:0007669"/>
    <property type="project" value="UniProtKB-EC"/>
</dbReference>
<proteinExistence type="predicted"/>
<dbReference type="CDD" id="cd02440">
    <property type="entry name" value="AdoMet_MTases"/>
    <property type="match status" value="1"/>
</dbReference>
<evidence type="ECO:0000259" key="1">
    <source>
        <dbReference type="Pfam" id="PF08242"/>
    </source>
</evidence>
<dbReference type="EC" id="2.1.1.222" evidence="2"/>
<protein>
    <submittedName>
        <fullName evidence="2">Class I SAM-dependent methyltransferase</fullName>
        <ecNumber evidence="2">2.1.1.222</ecNumber>
        <ecNumber evidence="2">2.1.1.64</ecNumber>
    </submittedName>
</protein>
<accession>A0ABV5PCS6</accession>
<evidence type="ECO:0000313" key="3">
    <source>
        <dbReference type="Proteomes" id="UP001589718"/>
    </source>
</evidence>